<evidence type="ECO:0000259" key="2">
    <source>
        <dbReference type="Pfam" id="PF21338"/>
    </source>
</evidence>
<dbReference type="Gene3D" id="3.90.15.10">
    <property type="entry name" value="Topoisomerase I, Chain A, domain 3"/>
    <property type="match status" value="1"/>
</dbReference>
<protein>
    <submittedName>
        <fullName evidence="3">DNA topoisomerase IB</fullName>
    </submittedName>
</protein>
<dbReference type="Gene3D" id="1.10.132.120">
    <property type="match status" value="1"/>
</dbReference>
<dbReference type="PROSITE" id="PS52038">
    <property type="entry name" value="TOPO_IB_2"/>
    <property type="match status" value="1"/>
</dbReference>
<dbReference type="SUPFAM" id="SSF55869">
    <property type="entry name" value="DNA topoisomerase I domain"/>
    <property type="match status" value="1"/>
</dbReference>
<dbReference type="AlphaFoldDB" id="A0A858RGL1"/>
<dbReference type="SUPFAM" id="SSF56349">
    <property type="entry name" value="DNA breaking-rejoining enzymes"/>
    <property type="match status" value="1"/>
</dbReference>
<dbReference type="EMBL" id="CP051774">
    <property type="protein sequence ID" value="QJE95668.1"/>
    <property type="molecule type" value="Genomic_DNA"/>
</dbReference>
<dbReference type="Pfam" id="PF01028">
    <property type="entry name" value="Topoisom_I"/>
    <property type="match status" value="1"/>
</dbReference>
<evidence type="ECO:0000259" key="1">
    <source>
        <dbReference type="Pfam" id="PF01028"/>
    </source>
</evidence>
<organism evidence="3 4">
    <name type="scientific">Luteolibacter luteus</name>
    <dbReference type="NCBI Taxonomy" id="2728835"/>
    <lineage>
        <taxon>Bacteria</taxon>
        <taxon>Pseudomonadati</taxon>
        <taxon>Verrucomicrobiota</taxon>
        <taxon>Verrucomicrobiia</taxon>
        <taxon>Verrucomicrobiales</taxon>
        <taxon>Verrucomicrobiaceae</taxon>
        <taxon>Luteolibacter</taxon>
    </lineage>
</organism>
<proteinExistence type="predicted"/>
<feature type="domain" description="DNA topoisomerase I catalytic core eukaryotic-type" evidence="1">
    <location>
        <begin position="102"/>
        <end position="299"/>
    </location>
</feature>
<evidence type="ECO:0000313" key="4">
    <source>
        <dbReference type="Proteomes" id="UP000501812"/>
    </source>
</evidence>
<dbReference type="InterPro" id="IPR014711">
    <property type="entry name" value="TopoI_cat_a-hlx-sub_euk"/>
</dbReference>
<dbReference type="InterPro" id="IPR011010">
    <property type="entry name" value="DNA_brk_join_enz"/>
</dbReference>
<dbReference type="InterPro" id="IPR049331">
    <property type="entry name" value="Top1B_N_bact"/>
</dbReference>
<name>A0A858RGL1_9BACT</name>
<accession>A0A858RGL1</accession>
<evidence type="ECO:0000313" key="3">
    <source>
        <dbReference type="EMBL" id="QJE95668.1"/>
    </source>
</evidence>
<sequence length="363" mass="41433">MVENLIRLEELRLRHLVFTHDGMPGYHRQRSGKGFRYLTPEGVTLRDRSERSRIASLVIPPAYESVWVSIRANGHLQATGIDQRGRKQYRYHPDWHLLAADRKFEVLPAFAMALPRIRRRVRAALSGDELDKDRIIAGIVALLDATGFRVGNRRYVKENKSFGLSSLLSRHLFEEDGQWVIRFKGKSGKEHRADVADAKLVSLISELQDLPGQHLFQWEDAAGELRPVETADVNAWLKEVSDGDFTAKQFRTWRATLLCARELGKLPPEESQAALKRAEVAAIRYTAEALNHTVATCRKYYVHPGILKAFRGGELHRVMNSKPPRLRRADESARLNADERRVLSLIERFPVRARKKAARGVKP</sequence>
<dbReference type="RefSeq" id="WP_169453981.1">
    <property type="nucleotide sequence ID" value="NZ_CP051774.1"/>
</dbReference>
<dbReference type="KEGG" id="luo:HHL09_07675"/>
<dbReference type="Proteomes" id="UP000501812">
    <property type="component" value="Chromosome"/>
</dbReference>
<gene>
    <name evidence="3" type="ORF">HHL09_07675</name>
</gene>
<dbReference type="GO" id="GO:0003917">
    <property type="term" value="F:DNA topoisomerase type I (single strand cut, ATP-independent) activity"/>
    <property type="evidence" value="ECO:0007669"/>
    <property type="project" value="InterPro"/>
</dbReference>
<dbReference type="Pfam" id="PF21338">
    <property type="entry name" value="Top1B_N_bact"/>
    <property type="match status" value="1"/>
</dbReference>
<dbReference type="GO" id="GO:0006265">
    <property type="term" value="P:DNA topological change"/>
    <property type="evidence" value="ECO:0007669"/>
    <property type="project" value="InterPro"/>
</dbReference>
<keyword evidence="4" id="KW-1185">Reference proteome</keyword>
<dbReference type="InterPro" id="IPR013500">
    <property type="entry name" value="TopoI_cat_euk"/>
</dbReference>
<dbReference type="Gene3D" id="3.30.66.10">
    <property type="entry name" value="DNA topoisomerase I domain"/>
    <property type="match status" value="1"/>
</dbReference>
<dbReference type="GO" id="GO:0003677">
    <property type="term" value="F:DNA binding"/>
    <property type="evidence" value="ECO:0007669"/>
    <property type="project" value="InterPro"/>
</dbReference>
<feature type="domain" description="DNA topoisomerase IB N-terminal" evidence="2">
    <location>
        <begin position="34"/>
        <end position="82"/>
    </location>
</feature>
<dbReference type="InterPro" id="IPR035447">
    <property type="entry name" value="DNA_topo_I_N_sf"/>
</dbReference>
<reference evidence="3 4" key="1">
    <citation type="submission" date="2020-04" db="EMBL/GenBank/DDBJ databases">
        <title>Luteolibacter sp. G-1-1-1 isolated from soil.</title>
        <authorList>
            <person name="Dahal R.H."/>
        </authorList>
    </citation>
    <scope>NUCLEOTIDE SEQUENCE [LARGE SCALE GENOMIC DNA]</scope>
    <source>
        <strain evidence="3 4">G-1-1-1</strain>
    </source>
</reference>
<keyword evidence="3" id="KW-0413">Isomerase</keyword>